<organism evidence="1 2">
    <name type="scientific">Pandoraea commovens</name>
    <dbReference type="NCBI Taxonomy" id="2508289"/>
    <lineage>
        <taxon>Bacteria</taxon>
        <taxon>Pseudomonadati</taxon>
        <taxon>Pseudomonadota</taxon>
        <taxon>Betaproteobacteria</taxon>
        <taxon>Burkholderiales</taxon>
        <taxon>Burkholderiaceae</taxon>
        <taxon>Pandoraea</taxon>
    </lineage>
</organism>
<protein>
    <submittedName>
        <fullName evidence="1">DUF2514 family protein</fullName>
    </submittedName>
</protein>
<proteinExistence type="predicted"/>
<dbReference type="Proteomes" id="UP001058980">
    <property type="component" value="Chromosome"/>
</dbReference>
<dbReference type="EMBL" id="CP102780">
    <property type="protein sequence ID" value="UVA80956.1"/>
    <property type="molecule type" value="Genomic_DNA"/>
</dbReference>
<gene>
    <name evidence="1" type="ORF">NTU39_08135</name>
</gene>
<sequence>MLSQPDQAAEELARYADAAHIEELACERTYDALTIRD</sequence>
<dbReference type="InterPro" id="IPR019659">
    <property type="entry name" value="DUF2514"/>
</dbReference>
<evidence type="ECO:0000313" key="2">
    <source>
        <dbReference type="Proteomes" id="UP001058980"/>
    </source>
</evidence>
<dbReference type="RefSeq" id="WP_246184692.1">
    <property type="nucleotide sequence ID" value="NZ_CABPSA010000007.1"/>
</dbReference>
<dbReference type="Pfam" id="PF10721">
    <property type="entry name" value="DUF2514"/>
    <property type="match status" value="1"/>
</dbReference>
<accession>A0ABY5QJI4</accession>
<reference evidence="1" key="1">
    <citation type="submission" date="2022-08" db="EMBL/GenBank/DDBJ databases">
        <title>Multi-unit outbreak of Pandoraea commovens among non-cystic fibrosis intensive care patients from 2019 to 2021 in Berlin, Germany.</title>
        <authorList>
            <person name="Menzel P."/>
        </authorList>
    </citation>
    <scope>NUCLEOTIDE SEQUENCE</scope>
    <source>
        <strain evidence="1">LB-19-202-79</strain>
    </source>
</reference>
<name>A0ABY5QJI4_9BURK</name>
<evidence type="ECO:0000313" key="1">
    <source>
        <dbReference type="EMBL" id="UVA80956.1"/>
    </source>
</evidence>
<keyword evidence="2" id="KW-1185">Reference proteome</keyword>